<feature type="domain" description="NAD(P)-binding" evidence="1">
    <location>
        <begin position="11"/>
        <end position="169"/>
    </location>
</feature>
<sequence length="240" mass="25817">MVVSSRVVVLGAAGRLGREFVHVGVRLGHTVTAVARNSEKLRAALKVPESSALTFAEADARDVDALASLMKGADAVVNSAGHARDGEAFVDIGRTVVQAAERALGPGGRLWFVGGIGALRVPHTDRLGVDLPGMLEIYQTHRLNHETLRASALDWSMLCPGPLIDTAEGPSLEELRITTDVMPVDIDVSDSPSDALLFSRLRERLPEITIPYMSVAEIAMRHLEKEGPFSRQRLGIAVSR</sequence>
<dbReference type="KEGG" id="mbd:MEBOL_006813"/>
<dbReference type="Gene3D" id="3.40.50.720">
    <property type="entry name" value="NAD(P)-binding Rossmann-like Domain"/>
    <property type="match status" value="1"/>
</dbReference>
<dbReference type="RefSeq" id="WP_095981382.1">
    <property type="nucleotide sequence ID" value="NZ_CP022163.1"/>
</dbReference>
<evidence type="ECO:0000313" key="2">
    <source>
        <dbReference type="EMBL" id="ATB33321.1"/>
    </source>
</evidence>
<dbReference type="InterPro" id="IPR051606">
    <property type="entry name" value="Polyketide_Oxido-like"/>
</dbReference>
<gene>
    <name evidence="2" type="ORF">MEBOL_006813</name>
</gene>
<accession>A0A250IQ78</accession>
<proteinExistence type="predicted"/>
<dbReference type="Proteomes" id="UP000217289">
    <property type="component" value="Chromosome"/>
</dbReference>
<evidence type="ECO:0000259" key="1">
    <source>
        <dbReference type="Pfam" id="PF13460"/>
    </source>
</evidence>
<dbReference type="InterPro" id="IPR036291">
    <property type="entry name" value="NAD(P)-bd_dom_sf"/>
</dbReference>
<dbReference type="Pfam" id="PF13460">
    <property type="entry name" value="NAD_binding_10"/>
    <property type="match status" value="1"/>
</dbReference>
<organism evidence="2 3">
    <name type="scientific">Melittangium boletus DSM 14713</name>
    <dbReference type="NCBI Taxonomy" id="1294270"/>
    <lineage>
        <taxon>Bacteria</taxon>
        <taxon>Pseudomonadati</taxon>
        <taxon>Myxococcota</taxon>
        <taxon>Myxococcia</taxon>
        <taxon>Myxococcales</taxon>
        <taxon>Cystobacterineae</taxon>
        <taxon>Archangiaceae</taxon>
        <taxon>Melittangium</taxon>
    </lineage>
</organism>
<dbReference type="AlphaFoldDB" id="A0A250IQ78"/>
<dbReference type="OrthoDB" id="7419852at2"/>
<evidence type="ECO:0000313" key="3">
    <source>
        <dbReference type="Proteomes" id="UP000217289"/>
    </source>
</evidence>
<dbReference type="PANTHER" id="PTHR43355">
    <property type="entry name" value="FLAVIN REDUCTASE (NADPH)"/>
    <property type="match status" value="1"/>
</dbReference>
<protein>
    <submittedName>
        <fullName evidence="2">Epimerase</fullName>
    </submittedName>
</protein>
<dbReference type="PANTHER" id="PTHR43355:SF7">
    <property type="entry name" value="NAD(P)-BINDING DOMAIN-CONTAINING PROTEIN"/>
    <property type="match status" value="1"/>
</dbReference>
<dbReference type="GO" id="GO:0016646">
    <property type="term" value="F:oxidoreductase activity, acting on the CH-NH group of donors, NAD or NADP as acceptor"/>
    <property type="evidence" value="ECO:0007669"/>
    <property type="project" value="TreeGrafter"/>
</dbReference>
<reference evidence="2 3" key="1">
    <citation type="submission" date="2017-06" db="EMBL/GenBank/DDBJ databases">
        <authorList>
            <person name="Kim H.J."/>
            <person name="Triplett B.A."/>
        </authorList>
    </citation>
    <scope>NUCLEOTIDE SEQUENCE [LARGE SCALE GENOMIC DNA]</scope>
    <source>
        <strain evidence="2 3">DSM 14713</strain>
    </source>
</reference>
<name>A0A250IQ78_9BACT</name>
<dbReference type="InterPro" id="IPR016040">
    <property type="entry name" value="NAD(P)-bd_dom"/>
</dbReference>
<keyword evidence="3" id="KW-1185">Reference proteome</keyword>
<dbReference type="SUPFAM" id="SSF51735">
    <property type="entry name" value="NAD(P)-binding Rossmann-fold domains"/>
    <property type="match status" value="1"/>
</dbReference>
<dbReference type="EMBL" id="CP022163">
    <property type="protein sequence ID" value="ATB33321.1"/>
    <property type="molecule type" value="Genomic_DNA"/>
</dbReference>